<feature type="domain" description="OmpA-like" evidence="4">
    <location>
        <begin position="112"/>
        <end position="245"/>
    </location>
</feature>
<evidence type="ECO:0000259" key="4">
    <source>
        <dbReference type="PROSITE" id="PS51123"/>
    </source>
</evidence>
<dbReference type="Proteomes" id="UP001469749">
    <property type="component" value="Unassembled WGS sequence"/>
</dbReference>
<keyword evidence="6" id="KW-1185">Reference proteome</keyword>
<dbReference type="PANTHER" id="PTHR30329:SF21">
    <property type="entry name" value="LIPOPROTEIN YIAD-RELATED"/>
    <property type="match status" value="1"/>
</dbReference>
<keyword evidence="2" id="KW-0175">Coiled coil</keyword>
<dbReference type="EMBL" id="JBBMEK010000170">
    <property type="protein sequence ID" value="MEQ2365879.1"/>
    <property type="molecule type" value="Genomic_DNA"/>
</dbReference>
<keyword evidence="3" id="KW-0812">Transmembrane</keyword>
<proteinExistence type="predicted"/>
<comment type="caution">
    <text evidence="5">The sequence shown here is derived from an EMBL/GenBank/DDBJ whole genome shotgun (WGS) entry which is preliminary data.</text>
</comment>
<dbReference type="RefSeq" id="WP_215690253.1">
    <property type="nucleotide sequence ID" value="NZ_JBBMEK010000170.1"/>
</dbReference>
<evidence type="ECO:0000313" key="6">
    <source>
        <dbReference type="Proteomes" id="UP001469749"/>
    </source>
</evidence>
<accession>A0ABV1B9X1</accession>
<dbReference type="CDD" id="cd07185">
    <property type="entry name" value="OmpA_C-like"/>
    <property type="match status" value="1"/>
</dbReference>
<dbReference type="SUPFAM" id="SSF103088">
    <property type="entry name" value="OmpA-like"/>
    <property type="match status" value="1"/>
</dbReference>
<dbReference type="InterPro" id="IPR050330">
    <property type="entry name" value="Bact_OuterMem_StrucFunc"/>
</dbReference>
<sequence>MRRRDHVKKEENVSYWQSYSDMMAALLLIFVLVIAVAIVALNDYKEKLAEQNEELLARQDLLEKQADEYLKLKEELEEKQAEIDKIIGVKQEIIEALNQEFSKEEIAINIDQQTGAIVFDASILYDRSKSELKGEGIQFLDRFLPIYIGVLFSSEFKDDIAEIIIEGHTDTDSGYMYNLGLSQDRALSVVEYCLSDSSLSKEQKEQLRSVITANGRSFSNPVYDADGKVNLTKSRRVEVKFRLKDEEMIQELQGILERGDTQ</sequence>
<dbReference type="Gene3D" id="3.30.1330.60">
    <property type="entry name" value="OmpA-like domain"/>
    <property type="match status" value="1"/>
</dbReference>
<protein>
    <submittedName>
        <fullName evidence="5">OmpA family protein</fullName>
    </submittedName>
</protein>
<evidence type="ECO:0000256" key="2">
    <source>
        <dbReference type="SAM" id="Coils"/>
    </source>
</evidence>
<dbReference type="InterPro" id="IPR036737">
    <property type="entry name" value="OmpA-like_sf"/>
</dbReference>
<evidence type="ECO:0000256" key="1">
    <source>
        <dbReference type="PROSITE-ProRule" id="PRU00473"/>
    </source>
</evidence>
<dbReference type="InterPro" id="IPR006665">
    <property type="entry name" value="OmpA-like"/>
</dbReference>
<dbReference type="PROSITE" id="PS51123">
    <property type="entry name" value="OMPA_2"/>
    <property type="match status" value="1"/>
</dbReference>
<keyword evidence="1 3" id="KW-0472">Membrane</keyword>
<dbReference type="Pfam" id="PF00691">
    <property type="entry name" value="OmpA"/>
    <property type="match status" value="1"/>
</dbReference>
<reference evidence="5 6" key="1">
    <citation type="submission" date="2024-03" db="EMBL/GenBank/DDBJ databases">
        <title>Human intestinal bacterial collection.</title>
        <authorList>
            <person name="Pauvert C."/>
            <person name="Hitch T.C.A."/>
            <person name="Clavel T."/>
        </authorList>
    </citation>
    <scope>NUCLEOTIDE SEQUENCE [LARGE SCALE GENOMIC DNA]</scope>
    <source>
        <strain evidence="5 6">CLA-AA-H190</strain>
    </source>
</reference>
<organism evidence="5 6">
    <name type="scientific">Coprococcus intestinihominis</name>
    <dbReference type="NCBI Taxonomy" id="3133154"/>
    <lineage>
        <taxon>Bacteria</taxon>
        <taxon>Bacillati</taxon>
        <taxon>Bacillota</taxon>
        <taxon>Clostridia</taxon>
        <taxon>Lachnospirales</taxon>
        <taxon>Lachnospiraceae</taxon>
        <taxon>Coprococcus</taxon>
    </lineage>
</organism>
<evidence type="ECO:0000313" key="5">
    <source>
        <dbReference type="EMBL" id="MEQ2365879.1"/>
    </source>
</evidence>
<name>A0ABV1B9X1_9FIRM</name>
<evidence type="ECO:0000256" key="3">
    <source>
        <dbReference type="SAM" id="Phobius"/>
    </source>
</evidence>
<feature type="transmembrane region" description="Helical" evidence="3">
    <location>
        <begin position="21"/>
        <end position="41"/>
    </location>
</feature>
<gene>
    <name evidence="5" type="ORF">WMO25_12415</name>
</gene>
<dbReference type="PANTHER" id="PTHR30329">
    <property type="entry name" value="STATOR ELEMENT OF FLAGELLAR MOTOR COMPLEX"/>
    <property type="match status" value="1"/>
</dbReference>
<keyword evidence="3" id="KW-1133">Transmembrane helix</keyword>
<feature type="coiled-coil region" evidence="2">
    <location>
        <begin position="34"/>
        <end position="89"/>
    </location>
</feature>